<dbReference type="RefSeq" id="WP_152748682.1">
    <property type="nucleotide sequence ID" value="NZ_VUBA01000021.1"/>
</dbReference>
<feature type="domain" description="Knr4/Smi1-like" evidence="1">
    <location>
        <begin position="15"/>
        <end position="139"/>
    </location>
</feature>
<protein>
    <submittedName>
        <fullName evidence="2">SMI1/KNR4 family protein</fullName>
    </submittedName>
</protein>
<organism evidence="2 3">
    <name type="scientific">Pseudomonas kitaguniensis</name>
    <dbReference type="NCBI Taxonomy" id="2607908"/>
    <lineage>
        <taxon>Bacteria</taxon>
        <taxon>Pseudomonadati</taxon>
        <taxon>Pseudomonadota</taxon>
        <taxon>Gammaproteobacteria</taxon>
        <taxon>Pseudomonadales</taxon>
        <taxon>Pseudomonadaceae</taxon>
        <taxon>Pseudomonas</taxon>
    </lineage>
</organism>
<gene>
    <name evidence="2" type="ORF">F0170_03380</name>
</gene>
<dbReference type="Proteomes" id="UP000325438">
    <property type="component" value="Unassembled WGS sequence"/>
</dbReference>
<dbReference type="EMBL" id="VUBA01000021">
    <property type="protein sequence ID" value="MPQ83112.1"/>
    <property type="molecule type" value="Genomic_DNA"/>
</dbReference>
<dbReference type="SUPFAM" id="SSF160631">
    <property type="entry name" value="SMI1/KNR4-like"/>
    <property type="match status" value="1"/>
</dbReference>
<accession>A0A5N7JP07</accession>
<name>A0A5N7JP07_9PSED</name>
<evidence type="ECO:0000313" key="3">
    <source>
        <dbReference type="Proteomes" id="UP000325438"/>
    </source>
</evidence>
<proteinExistence type="predicted"/>
<dbReference type="InterPro" id="IPR037883">
    <property type="entry name" value="Knr4/Smi1-like_sf"/>
</dbReference>
<dbReference type="Pfam" id="PF14568">
    <property type="entry name" value="SUKH_6"/>
    <property type="match status" value="1"/>
</dbReference>
<dbReference type="AlphaFoldDB" id="A0A5N7JP07"/>
<comment type="caution">
    <text evidence="2">The sequence shown here is derived from an EMBL/GenBank/DDBJ whole genome shotgun (WGS) entry which is preliminary data.</text>
</comment>
<evidence type="ECO:0000313" key="2">
    <source>
        <dbReference type="EMBL" id="MPQ83112.1"/>
    </source>
</evidence>
<dbReference type="SMART" id="SM00860">
    <property type="entry name" value="SMI1_KNR4"/>
    <property type="match status" value="1"/>
</dbReference>
<evidence type="ECO:0000259" key="1">
    <source>
        <dbReference type="SMART" id="SM00860"/>
    </source>
</evidence>
<sequence length="142" mass="15648">MKYDLSLFGIDKGSSVDESKISQLQRTLGVTFPESYLDLVTYADEASPAISSFSYGGEETCVSEFFSFSSEVTPHSICWYIGPGRPPNLPKSMIPIARDAGGVLICLNFETANVAVEVFDPTSKKSHTVSNNFDNFINSWRQ</sequence>
<dbReference type="Gene3D" id="3.40.1580.10">
    <property type="entry name" value="SMI1/KNR4-like"/>
    <property type="match status" value="1"/>
</dbReference>
<reference evidence="2 3" key="1">
    <citation type="submission" date="2019-09" db="EMBL/GenBank/DDBJ databases">
        <title>The draft genomes of Allium pathogen Pseudomonas sp.</title>
        <authorList>
            <person name="Fujikawa T."/>
            <person name="Sawada H."/>
        </authorList>
    </citation>
    <scope>NUCLEOTIDE SEQUENCE [LARGE SCALE GENOMIC DNA]</scope>
    <source>
        <strain evidence="2 3">MAFF 730085</strain>
    </source>
</reference>
<dbReference type="InterPro" id="IPR018958">
    <property type="entry name" value="Knr4/Smi1-like_dom"/>
</dbReference>